<feature type="region of interest" description="Disordered" evidence="1">
    <location>
        <begin position="250"/>
        <end position="296"/>
    </location>
</feature>
<dbReference type="PATRIC" id="fig|926562.3.peg.1019"/>
<organism evidence="3 4">
    <name type="scientific">Owenweeksia hongkongensis (strain DSM 17368 / CIP 108786 / JCM 12287 / NRRL B-23963 / UST20020801)</name>
    <dbReference type="NCBI Taxonomy" id="926562"/>
    <lineage>
        <taxon>Bacteria</taxon>
        <taxon>Pseudomonadati</taxon>
        <taxon>Bacteroidota</taxon>
        <taxon>Flavobacteriia</taxon>
        <taxon>Flavobacteriales</taxon>
        <taxon>Owenweeksiaceae</taxon>
        <taxon>Owenweeksia</taxon>
    </lineage>
</organism>
<keyword evidence="4" id="KW-1185">Reference proteome</keyword>
<evidence type="ECO:0000313" key="4">
    <source>
        <dbReference type="Proteomes" id="UP000005631"/>
    </source>
</evidence>
<feature type="transmembrane region" description="Helical" evidence="2">
    <location>
        <begin position="47"/>
        <end position="66"/>
    </location>
</feature>
<gene>
    <name evidence="3" type="ordered locus">Oweho_1004</name>
</gene>
<feature type="transmembrane region" description="Helical" evidence="2">
    <location>
        <begin position="20"/>
        <end position="40"/>
    </location>
</feature>
<dbReference type="STRING" id="926562.Oweho_1004"/>
<proteinExistence type="predicted"/>
<dbReference type="AlphaFoldDB" id="G8R3Y2"/>
<keyword evidence="2" id="KW-0472">Membrane</keyword>
<keyword evidence="2" id="KW-0812">Transmembrane</keyword>
<sequence length="304" mass="33973">MRSLYMEKESKNCFKPYELCFILFSWLIGMSFFNSLTVFMKYYIIKVWLLAIAIFVIGGCASSPVYTSKSTNNTEELPSPFVDQDSKILYWAQHDSKNLHLTLATSDPTSQRQILMQGISVWFDEAGRKREYLGFTYPAKDPHAEGGRPPMDRGERQPMEDSRDNKEMARRLMQQFQSRISYIELHGFLEEGSFERLNYRLEKGPIKVDISMNKDGELLYKVKVPLTSIFTEEGGTNRLVSVGVEANFERGAKPSAPPSGGVQMGGGGPPGGGQGGQGGGRRPGQGGDDMDSSSGINFWFKVLL</sequence>
<dbReference type="EMBL" id="CP003156">
    <property type="protein sequence ID" value="AEV32014.1"/>
    <property type="molecule type" value="Genomic_DNA"/>
</dbReference>
<dbReference type="KEGG" id="oho:Oweho_1004"/>
<accession>G8R3Y2</accession>
<protein>
    <submittedName>
        <fullName evidence="3">Uncharacterized protein</fullName>
    </submittedName>
</protein>
<feature type="compositionally biased region" description="Gly residues" evidence="1">
    <location>
        <begin position="262"/>
        <end position="287"/>
    </location>
</feature>
<evidence type="ECO:0000256" key="1">
    <source>
        <dbReference type="SAM" id="MobiDB-lite"/>
    </source>
</evidence>
<reference evidence="3 4" key="1">
    <citation type="journal article" date="2012" name="Stand. Genomic Sci.">
        <title>Genome sequence of the orange-pigmented seawater bacterium Owenweeksia hongkongensis type strain (UST20020801(T)).</title>
        <authorList>
            <person name="Riedel T."/>
            <person name="Held B."/>
            <person name="Nolan M."/>
            <person name="Lucas S."/>
            <person name="Lapidus A."/>
            <person name="Tice H."/>
            <person name="Del Rio T.G."/>
            <person name="Cheng J.F."/>
            <person name="Han C."/>
            <person name="Tapia R."/>
            <person name="Goodwin L.A."/>
            <person name="Pitluck S."/>
            <person name="Liolios K."/>
            <person name="Mavromatis K."/>
            <person name="Pagani I."/>
            <person name="Ivanova N."/>
            <person name="Mikhailova N."/>
            <person name="Pati A."/>
            <person name="Chen A."/>
            <person name="Palaniappan K."/>
            <person name="Rohde M."/>
            <person name="Tindall B.J."/>
            <person name="Detter J.C."/>
            <person name="Goker M."/>
            <person name="Woyke T."/>
            <person name="Bristow J."/>
            <person name="Eisen J.A."/>
            <person name="Markowitz V."/>
            <person name="Hugenholtz P."/>
            <person name="Klenk H.P."/>
            <person name="Kyrpides N.C."/>
        </authorList>
    </citation>
    <scope>NUCLEOTIDE SEQUENCE</scope>
    <source>
        <strain evidence="4">DSM 17368 / JCM 12287 / NRRL B-23963</strain>
    </source>
</reference>
<name>G8R3Y2_OWEHD</name>
<evidence type="ECO:0000256" key="2">
    <source>
        <dbReference type="SAM" id="Phobius"/>
    </source>
</evidence>
<dbReference type="Proteomes" id="UP000005631">
    <property type="component" value="Chromosome"/>
</dbReference>
<feature type="compositionally biased region" description="Basic and acidic residues" evidence="1">
    <location>
        <begin position="140"/>
        <end position="163"/>
    </location>
</feature>
<dbReference type="eggNOG" id="ENOG50311IW">
    <property type="taxonomic scope" value="Bacteria"/>
</dbReference>
<feature type="region of interest" description="Disordered" evidence="1">
    <location>
        <begin position="139"/>
        <end position="163"/>
    </location>
</feature>
<keyword evidence="2" id="KW-1133">Transmembrane helix</keyword>
<dbReference type="HOGENOM" id="CLU_914788_0_0_10"/>
<evidence type="ECO:0000313" key="3">
    <source>
        <dbReference type="EMBL" id="AEV32014.1"/>
    </source>
</evidence>